<comment type="catalytic activity">
    <reaction evidence="28">
        <text>octan-3-one + NADPH + O2 + H(+) = ethyl hexanoate + NADP(+) + H2O</text>
        <dbReference type="Rhea" id="RHEA:54856"/>
        <dbReference type="ChEBI" id="CHEBI:15377"/>
        <dbReference type="ChEBI" id="CHEBI:15378"/>
        <dbReference type="ChEBI" id="CHEBI:15379"/>
        <dbReference type="ChEBI" id="CHEBI:57783"/>
        <dbReference type="ChEBI" id="CHEBI:58349"/>
        <dbReference type="ChEBI" id="CHEBI:80946"/>
        <dbReference type="ChEBI" id="CHEBI:86055"/>
    </reaction>
    <physiologicalReaction direction="left-to-right" evidence="28">
        <dbReference type="Rhea" id="RHEA:54857"/>
    </physiologicalReaction>
</comment>
<evidence type="ECO:0000256" key="32">
    <source>
        <dbReference type="ARBA" id="ARBA00049475"/>
    </source>
</evidence>
<dbReference type="GO" id="GO:0034899">
    <property type="term" value="F:trimethylamine monooxygenase activity"/>
    <property type="evidence" value="ECO:0007669"/>
    <property type="project" value="UniProtKB-EC"/>
</dbReference>
<comment type="catalytic activity">
    <reaction evidence="24">
        <text>NADPH + O2 + H(+) = H2O2 + NADP(+)</text>
        <dbReference type="Rhea" id="RHEA:11260"/>
        <dbReference type="ChEBI" id="CHEBI:15378"/>
        <dbReference type="ChEBI" id="CHEBI:15379"/>
        <dbReference type="ChEBI" id="CHEBI:16240"/>
        <dbReference type="ChEBI" id="CHEBI:57783"/>
        <dbReference type="ChEBI" id="CHEBI:58349"/>
        <dbReference type="EC" id="1.6.3.1"/>
    </reaction>
    <physiologicalReaction direction="left-to-right" evidence="24">
        <dbReference type="Rhea" id="RHEA:11261"/>
    </physiologicalReaction>
</comment>
<evidence type="ECO:0000256" key="14">
    <source>
        <dbReference type="ARBA" id="ARBA00023002"/>
    </source>
</evidence>
<comment type="catalytic activity">
    <reaction evidence="29">
        <text>(2E)-geranial + NADPH + O2 + H(+) = (1E)-2,6-dimethylhepta-1,5-dien-1-yl formate + NADP(+) + H2O</text>
        <dbReference type="Rhea" id="RHEA:54860"/>
        <dbReference type="ChEBI" id="CHEBI:15377"/>
        <dbReference type="ChEBI" id="CHEBI:15378"/>
        <dbReference type="ChEBI" id="CHEBI:15379"/>
        <dbReference type="ChEBI" id="CHEBI:16980"/>
        <dbReference type="ChEBI" id="CHEBI:57783"/>
        <dbReference type="ChEBI" id="CHEBI:58349"/>
        <dbReference type="ChEBI" id="CHEBI:138375"/>
    </reaction>
    <physiologicalReaction direction="left-to-right" evidence="29">
        <dbReference type="Rhea" id="RHEA:54861"/>
    </physiologicalReaction>
</comment>
<evidence type="ECO:0000313" key="36">
    <source>
        <dbReference type="Proteomes" id="UP000261620"/>
    </source>
</evidence>
<comment type="subcellular location">
    <subcellularLocation>
        <location evidence="2">Endoplasmic reticulum membrane</location>
        <topology evidence="2">Single-pass membrane protein</topology>
    </subcellularLocation>
    <subcellularLocation>
        <location evidence="3">Microsome membrane</location>
    </subcellularLocation>
</comment>
<dbReference type="PANTHER" id="PTHR23023">
    <property type="entry name" value="DIMETHYLANILINE MONOOXYGENASE"/>
    <property type="match status" value="1"/>
</dbReference>
<keyword evidence="12 33" id="KW-0521">NADP</keyword>
<evidence type="ECO:0000256" key="33">
    <source>
        <dbReference type="PIRNR" id="PIRNR000332"/>
    </source>
</evidence>
<evidence type="ECO:0000256" key="10">
    <source>
        <dbReference type="ARBA" id="ARBA00022827"/>
    </source>
</evidence>
<keyword evidence="11" id="KW-0492">Microsome</keyword>
<name>A0A3Q4AIH5_MOLML</name>
<dbReference type="SUPFAM" id="SSF51905">
    <property type="entry name" value="FAD/NAD(P)-binding domain"/>
    <property type="match status" value="2"/>
</dbReference>
<dbReference type="GO" id="GO:0050660">
    <property type="term" value="F:flavin adenine dinucleotide binding"/>
    <property type="evidence" value="ECO:0007669"/>
    <property type="project" value="InterPro"/>
</dbReference>
<evidence type="ECO:0000256" key="26">
    <source>
        <dbReference type="ARBA" id="ARBA00048041"/>
    </source>
</evidence>
<dbReference type="GO" id="GO:0050661">
    <property type="term" value="F:NADP binding"/>
    <property type="evidence" value="ECO:0007669"/>
    <property type="project" value="InterPro"/>
</dbReference>
<dbReference type="GO" id="GO:0005789">
    <property type="term" value="C:endoplasmic reticulum membrane"/>
    <property type="evidence" value="ECO:0007669"/>
    <property type="project" value="UniProtKB-SubCell"/>
</dbReference>
<keyword evidence="15 33" id="KW-0503">Monooxygenase</keyword>
<dbReference type="Ensembl" id="ENSMMOT00000004062.1">
    <property type="protein sequence ID" value="ENSMMOP00000003990.1"/>
    <property type="gene ID" value="ENSMMOG00000002381.1"/>
</dbReference>
<dbReference type="FunFam" id="3.50.50.60:FF:000159">
    <property type="entry name" value="Dimethylaniline monooxygenase [N-oxide-forming]"/>
    <property type="match status" value="1"/>
</dbReference>
<accession>A0A3Q4AIH5</accession>
<dbReference type="Gene3D" id="3.50.50.60">
    <property type="entry name" value="FAD/NAD(P)-binding domain"/>
    <property type="match status" value="2"/>
</dbReference>
<dbReference type="AlphaFoldDB" id="A0A3Q4AIH5"/>
<comment type="catalytic activity">
    <reaction evidence="23">
        <text>sulcatone + NADPH + O2 + H(+) = 4-methylpent-3-en-1-yl acetate + NADP(+) + H2O</text>
        <dbReference type="Rhea" id="RHEA:54864"/>
        <dbReference type="ChEBI" id="CHEBI:15377"/>
        <dbReference type="ChEBI" id="CHEBI:15378"/>
        <dbReference type="ChEBI" id="CHEBI:15379"/>
        <dbReference type="ChEBI" id="CHEBI:16310"/>
        <dbReference type="ChEBI" id="CHEBI:57783"/>
        <dbReference type="ChEBI" id="CHEBI:58349"/>
        <dbReference type="ChEBI" id="CHEBI:138373"/>
    </reaction>
    <physiologicalReaction direction="left-to-right" evidence="23">
        <dbReference type="Rhea" id="RHEA:54865"/>
    </physiologicalReaction>
</comment>
<dbReference type="GO" id="GO:0047822">
    <property type="term" value="F:hypotaurine monooxygenase activity"/>
    <property type="evidence" value="ECO:0007669"/>
    <property type="project" value="RHEA"/>
</dbReference>
<dbReference type="InterPro" id="IPR036188">
    <property type="entry name" value="FAD/NAD-bd_sf"/>
</dbReference>
<evidence type="ECO:0000256" key="16">
    <source>
        <dbReference type="ARBA" id="ARBA00023098"/>
    </source>
</evidence>
<evidence type="ECO:0000256" key="18">
    <source>
        <dbReference type="ARBA" id="ARBA00045722"/>
    </source>
</evidence>
<evidence type="ECO:0000256" key="17">
    <source>
        <dbReference type="ARBA" id="ARBA00023136"/>
    </source>
</evidence>
<evidence type="ECO:0000256" key="15">
    <source>
        <dbReference type="ARBA" id="ARBA00023033"/>
    </source>
</evidence>
<comment type="catalytic activity">
    <reaction evidence="27">
        <text>trimethylamine + NADPH + O2 = trimethylamine N-oxide + NADP(+) + H2O</text>
        <dbReference type="Rhea" id="RHEA:31979"/>
        <dbReference type="ChEBI" id="CHEBI:15377"/>
        <dbReference type="ChEBI" id="CHEBI:15379"/>
        <dbReference type="ChEBI" id="CHEBI:15724"/>
        <dbReference type="ChEBI" id="CHEBI:57783"/>
        <dbReference type="ChEBI" id="CHEBI:58349"/>
        <dbReference type="ChEBI" id="CHEBI:58389"/>
        <dbReference type="EC" id="1.14.13.148"/>
    </reaction>
    <physiologicalReaction direction="left-to-right" evidence="27">
        <dbReference type="Rhea" id="RHEA:31980"/>
    </physiologicalReaction>
</comment>
<evidence type="ECO:0000256" key="13">
    <source>
        <dbReference type="ARBA" id="ARBA00022989"/>
    </source>
</evidence>
<evidence type="ECO:0000313" key="35">
    <source>
        <dbReference type="Ensembl" id="ENSMMOP00000003990.1"/>
    </source>
</evidence>
<comment type="function">
    <text evidence="19">Broad spectrum monooxygenase that catalyzes the oxygenation of a wide variety of nitrogen- and sulfur-containing compounds including xenobiotics. Catalyzes the S-oxygenation of hypotaurine to produce taurine, an organic osmolyte involved in cell volume regulation as well as a variety of cytoprotective and developmental processes. In vitro, catalyzes the N-oxygenation of trimethylamine (TMA) to produce trimethylamine N-oxide (TMAO) and could therefore participate to the detoxification of this compound that is generated by the action of gut microbiota from dietary precursors such as choline, choline containing compounds, betaine or L-carnitine.</text>
</comment>
<comment type="catalytic activity">
    <reaction evidence="31">
        <text>N,N-dimethylaniline + NADPH + O2 + H(+) = N,N-dimethylaniline N-oxide + NADP(+) + H2O</text>
        <dbReference type="Rhea" id="RHEA:24468"/>
        <dbReference type="ChEBI" id="CHEBI:15377"/>
        <dbReference type="ChEBI" id="CHEBI:15378"/>
        <dbReference type="ChEBI" id="CHEBI:15379"/>
        <dbReference type="ChEBI" id="CHEBI:16269"/>
        <dbReference type="ChEBI" id="CHEBI:17735"/>
        <dbReference type="ChEBI" id="CHEBI:57783"/>
        <dbReference type="ChEBI" id="CHEBI:58349"/>
        <dbReference type="EC" id="1.14.13.8"/>
    </reaction>
    <physiologicalReaction direction="left-to-right" evidence="31">
        <dbReference type="Rhea" id="RHEA:24469"/>
    </physiologicalReaction>
</comment>
<reference evidence="35" key="1">
    <citation type="submission" date="2025-08" db="UniProtKB">
        <authorList>
            <consortium name="Ensembl"/>
        </authorList>
    </citation>
    <scope>IDENTIFICATION</scope>
</reference>
<evidence type="ECO:0000256" key="1">
    <source>
        <dbReference type="ARBA" id="ARBA00001974"/>
    </source>
</evidence>
<keyword evidence="8" id="KW-0812">Transmembrane</keyword>
<keyword evidence="17 33" id="KW-0472">Membrane</keyword>
<evidence type="ECO:0000256" key="31">
    <source>
        <dbReference type="ARBA" id="ARBA00049443"/>
    </source>
</evidence>
<evidence type="ECO:0000256" key="5">
    <source>
        <dbReference type="ARBA" id="ARBA00022481"/>
    </source>
</evidence>
<comment type="catalytic activity">
    <reaction evidence="21">
        <text>hexan-3-one + NADPH + O2 + H(+) = propyl propanoate + NADP(+) + H2O</text>
        <dbReference type="Rhea" id="RHEA:54848"/>
        <dbReference type="ChEBI" id="CHEBI:15377"/>
        <dbReference type="ChEBI" id="CHEBI:15378"/>
        <dbReference type="ChEBI" id="CHEBI:15379"/>
        <dbReference type="ChEBI" id="CHEBI:57783"/>
        <dbReference type="ChEBI" id="CHEBI:58349"/>
        <dbReference type="ChEBI" id="CHEBI:89828"/>
        <dbReference type="ChEBI" id="CHEBI:89891"/>
    </reaction>
    <physiologicalReaction direction="left-to-right" evidence="21">
        <dbReference type="Rhea" id="RHEA:54849"/>
    </physiologicalReaction>
</comment>
<reference evidence="35" key="2">
    <citation type="submission" date="2025-09" db="UniProtKB">
        <authorList>
            <consortium name="Ensembl"/>
        </authorList>
    </citation>
    <scope>IDENTIFICATION</scope>
</reference>
<evidence type="ECO:0000256" key="9">
    <source>
        <dbReference type="ARBA" id="ARBA00022824"/>
    </source>
</evidence>
<keyword evidence="7 33" id="KW-0285">Flavoprotein</keyword>
<dbReference type="PRINTS" id="PR01125">
    <property type="entry name" value="FMOXYGENASE5"/>
</dbReference>
<keyword evidence="6" id="KW-0597">Phosphoprotein</keyword>
<keyword evidence="13" id="KW-1133">Transmembrane helix</keyword>
<evidence type="ECO:0000256" key="3">
    <source>
        <dbReference type="ARBA" id="ARBA00004524"/>
    </source>
</evidence>
<evidence type="ECO:0000256" key="27">
    <source>
        <dbReference type="ARBA" id="ARBA00048088"/>
    </source>
</evidence>
<comment type="catalytic activity">
    <reaction evidence="30">
        <text>heptan-4-one + NADPH + O2 + H(+) = propyl butanoate + NADP(+) + H2O</text>
        <dbReference type="Rhea" id="RHEA:54852"/>
        <dbReference type="ChEBI" id="CHEBI:15377"/>
        <dbReference type="ChEBI" id="CHEBI:15378"/>
        <dbReference type="ChEBI" id="CHEBI:15379"/>
        <dbReference type="ChEBI" id="CHEBI:57783"/>
        <dbReference type="ChEBI" id="CHEBI:58349"/>
        <dbReference type="ChEBI" id="CHEBI:89484"/>
        <dbReference type="ChEBI" id="CHEBI:89719"/>
    </reaction>
    <physiologicalReaction direction="left-to-right" evidence="30">
        <dbReference type="Rhea" id="RHEA:54853"/>
    </physiologicalReaction>
</comment>
<keyword evidence="16" id="KW-0443">Lipid metabolism</keyword>
<evidence type="ECO:0000256" key="20">
    <source>
        <dbReference type="ARBA" id="ARBA00047338"/>
    </source>
</evidence>
<keyword evidence="9 33" id="KW-0256">Endoplasmic reticulum</keyword>
<evidence type="ECO:0000256" key="24">
    <source>
        <dbReference type="ARBA" id="ARBA00047864"/>
    </source>
</evidence>
<evidence type="ECO:0000256" key="25">
    <source>
        <dbReference type="ARBA" id="ARBA00047977"/>
    </source>
</evidence>
<evidence type="ECO:0000256" key="4">
    <source>
        <dbReference type="ARBA" id="ARBA00009183"/>
    </source>
</evidence>
<comment type="similarity">
    <text evidence="4 33 34">Belongs to the FMO family.</text>
</comment>
<evidence type="ECO:0000256" key="7">
    <source>
        <dbReference type="ARBA" id="ARBA00022630"/>
    </source>
</evidence>
<evidence type="ECO:0000256" key="2">
    <source>
        <dbReference type="ARBA" id="ARBA00004389"/>
    </source>
</evidence>
<evidence type="ECO:0000256" key="19">
    <source>
        <dbReference type="ARBA" id="ARBA00045957"/>
    </source>
</evidence>
<evidence type="ECO:0000256" key="23">
    <source>
        <dbReference type="ARBA" id="ARBA00047855"/>
    </source>
</evidence>
<evidence type="ECO:0000256" key="29">
    <source>
        <dbReference type="ARBA" id="ARBA00048989"/>
    </source>
</evidence>
<comment type="catalytic activity">
    <reaction evidence="20">
        <text>hypotaurine + NADH + O2 + H(+) = taurine + NAD(+) + H2O</text>
        <dbReference type="Rhea" id="RHEA:74111"/>
        <dbReference type="ChEBI" id="CHEBI:15377"/>
        <dbReference type="ChEBI" id="CHEBI:15378"/>
        <dbReference type="ChEBI" id="CHEBI:15379"/>
        <dbReference type="ChEBI" id="CHEBI:57540"/>
        <dbReference type="ChEBI" id="CHEBI:57853"/>
        <dbReference type="ChEBI" id="CHEBI:57945"/>
        <dbReference type="ChEBI" id="CHEBI:507393"/>
        <dbReference type="EC" id="1.14.13.8"/>
    </reaction>
    <physiologicalReaction direction="left-to-right" evidence="20">
        <dbReference type="Rhea" id="RHEA:74112"/>
    </physiologicalReaction>
</comment>
<dbReference type="PRINTS" id="PR00370">
    <property type="entry name" value="FMOXYGENASE"/>
</dbReference>
<comment type="cofactor">
    <cofactor evidence="1 33 34">
        <name>FAD</name>
        <dbReference type="ChEBI" id="CHEBI:57692"/>
    </cofactor>
</comment>
<dbReference type="PROSITE" id="PS51257">
    <property type="entry name" value="PROKAR_LIPOPROTEIN"/>
    <property type="match status" value="1"/>
</dbReference>
<keyword evidence="14 33" id="KW-0560">Oxidoreductase</keyword>
<evidence type="ECO:0000256" key="30">
    <source>
        <dbReference type="ARBA" id="ARBA00048990"/>
    </source>
</evidence>
<keyword evidence="5" id="KW-0488">Methylation</keyword>
<comment type="catalytic activity">
    <reaction evidence="22">
        <text>heptan-2-one + NADPH + O2 + H(+) = pentyl acetate + NADP(+) + H2O</text>
        <dbReference type="Rhea" id="RHEA:54836"/>
        <dbReference type="ChEBI" id="CHEBI:5672"/>
        <dbReference type="ChEBI" id="CHEBI:15377"/>
        <dbReference type="ChEBI" id="CHEBI:15378"/>
        <dbReference type="ChEBI" id="CHEBI:15379"/>
        <dbReference type="ChEBI" id="CHEBI:57783"/>
        <dbReference type="ChEBI" id="CHEBI:58349"/>
        <dbReference type="ChEBI" id="CHEBI:87362"/>
    </reaction>
    <physiologicalReaction direction="left-to-right" evidence="22">
        <dbReference type="Rhea" id="RHEA:54837"/>
    </physiologicalReaction>
</comment>
<comment type="catalytic activity">
    <reaction evidence="25">
        <text>hexan-3-one + NADPH + O2 + H(+) = ethyl butanoate + NADP(+) + H2O</text>
        <dbReference type="Rhea" id="RHEA:54844"/>
        <dbReference type="ChEBI" id="CHEBI:15377"/>
        <dbReference type="ChEBI" id="CHEBI:15378"/>
        <dbReference type="ChEBI" id="CHEBI:15379"/>
        <dbReference type="ChEBI" id="CHEBI:57783"/>
        <dbReference type="ChEBI" id="CHEBI:58349"/>
        <dbReference type="ChEBI" id="CHEBI:88764"/>
        <dbReference type="ChEBI" id="CHEBI:89891"/>
    </reaction>
    <physiologicalReaction direction="left-to-right" evidence="25">
        <dbReference type="Rhea" id="RHEA:54845"/>
    </physiologicalReaction>
</comment>
<comment type="function">
    <text evidence="18">Acts as a Baeyer-Villiger monooxygenase on a broad range of substrates. Catalyzes the insertion of an oxygen atom into a carbon-carbon bond adjacent to a carbonyl, which converts ketones to esters. Active on diverse carbonyl compounds, whereas soft nucleophiles are mostly non- or poorly reactive. In contrast with other forms of FMO it is non- or poorly active on 'classical' substrates such as drugs, pesticides, and dietary components containing soft nucleophilic heteroatoms. Able to oxidize drug molecules bearing a carbonyl group on an aliphatic chain, such as nabumetone and pentoxifylline. Also, in the absence of substrates, shows slow but yet significant NADPH oxidase activity. Acts as a positive modulator of cholesterol biosynthesis as well as glucose homeostasis, promoting metabolic aging via pleiotropic effects.</text>
</comment>
<dbReference type="GO" id="GO:0004499">
    <property type="term" value="F:N,N-dimethylaniline monooxygenase activity"/>
    <property type="evidence" value="ECO:0007669"/>
    <property type="project" value="UniProtKB-UniRule"/>
</dbReference>
<evidence type="ECO:0000256" key="28">
    <source>
        <dbReference type="ARBA" id="ARBA00048459"/>
    </source>
</evidence>
<comment type="catalytic activity">
    <reaction evidence="32">
        <text>octan-3-one + NADPH + O2 + H(+) = pentyl propanoate + NADP(+) + H2O</text>
        <dbReference type="Rhea" id="RHEA:54840"/>
        <dbReference type="ChEBI" id="CHEBI:15377"/>
        <dbReference type="ChEBI" id="CHEBI:15378"/>
        <dbReference type="ChEBI" id="CHEBI:15379"/>
        <dbReference type="ChEBI" id="CHEBI:57783"/>
        <dbReference type="ChEBI" id="CHEBI:58349"/>
        <dbReference type="ChEBI" id="CHEBI:80946"/>
        <dbReference type="ChEBI" id="CHEBI:87373"/>
    </reaction>
    <physiologicalReaction direction="left-to-right" evidence="32">
        <dbReference type="Rhea" id="RHEA:54841"/>
    </physiologicalReaction>
</comment>
<protein>
    <recommendedName>
        <fullName evidence="34">Flavin-containing monooxygenase</fullName>
        <ecNumber evidence="34">1.-.-.-</ecNumber>
    </recommendedName>
</protein>
<sequence length="552" mass="63173">MARRVAVVGGGGSGLACIKCCLDEGLEPVCFESSDDIGGLWRFKENPEPDRASIYHSVIINSSKEMMSFSDFPVPAHFPNYMHNSLVMEYFRMYADNFQLTRHIRFNTKVLQVRQRSDFSHSGQWDVETENDDGKKEKHIFDAVMICIGHHCHPNMPLEDFPGIDTFKGKYFHSRDYKTPEEWRDKKVVVMGIGNSGGDIAVELSRFTKQVYLSTRRGAWVFNRVSENGLPRDMVNNRAVVFMRKILPFEFLCSVAERRLNQRFDHSLYNLKPKHRLFSQHPTVNDELPNRILSGTVQVKPNVRRFQGSSVEFDDGSVVEDVDLVVFATGYRFAFPFLASHVISVTQNKVSLYKYVFPPELDRPTLAIIGLVQPIGATMPVSEMQARWATRVFKGSVKLPSVAAMYKDIQYKKEKMFSSKLHTIQVDYINYMDEIAELVGVRPNFLRLLLTDPRLGLSVTFGPCTPYQYRLRGPGKWPRARQAILTQWERVAHPMQTRPCDEPKRKRSLTWPLILSAAAVGLAAYVNRNNLPAFPHDPTALVDEIKVYLPVR</sequence>
<dbReference type="InterPro" id="IPR020946">
    <property type="entry name" value="Flavin_mOase-like"/>
</dbReference>
<keyword evidence="36" id="KW-1185">Reference proteome</keyword>
<dbReference type="PIRSF" id="PIRSF000332">
    <property type="entry name" value="FMO"/>
    <property type="match status" value="1"/>
</dbReference>
<evidence type="ECO:0000256" key="34">
    <source>
        <dbReference type="RuleBase" id="RU361177"/>
    </source>
</evidence>
<dbReference type="InterPro" id="IPR050346">
    <property type="entry name" value="FMO-like"/>
</dbReference>
<keyword evidence="10 33" id="KW-0274">FAD</keyword>
<dbReference type="EC" id="1.-.-.-" evidence="34"/>
<evidence type="ECO:0000256" key="21">
    <source>
        <dbReference type="ARBA" id="ARBA00047426"/>
    </source>
</evidence>
<dbReference type="InterPro" id="IPR002257">
    <property type="entry name" value="Flavin_mOase_5"/>
</dbReference>
<organism evidence="35 36">
    <name type="scientific">Mola mola</name>
    <name type="common">Ocean sunfish</name>
    <name type="synonym">Tetraodon mola</name>
    <dbReference type="NCBI Taxonomy" id="94237"/>
    <lineage>
        <taxon>Eukaryota</taxon>
        <taxon>Metazoa</taxon>
        <taxon>Chordata</taxon>
        <taxon>Craniata</taxon>
        <taxon>Vertebrata</taxon>
        <taxon>Euteleostomi</taxon>
        <taxon>Actinopterygii</taxon>
        <taxon>Neopterygii</taxon>
        <taxon>Teleostei</taxon>
        <taxon>Neoteleostei</taxon>
        <taxon>Acanthomorphata</taxon>
        <taxon>Eupercaria</taxon>
        <taxon>Tetraodontiformes</taxon>
        <taxon>Molidae</taxon>
        <taxon>Mola</taxon>
    </lineage>
</organism>
<evidence type="ECO:0000256" key="6">
    <source>
        <dbReference type="ARBA" id="ARBA00022553"/>
    </source>
</evidence>
<dbReference type="GO" id="GO:0016174">
    <property type="term" value="F:NAD(P)H oxidase H2O2-forming activity"/>
    <property type="evidence" value="ECO:0007669"/>
    <property type="project" value="UniProtKB-EC"/>
</dbReference>
<dbReference type="Pfam" id="PF00743">
    <property type="entry name" value="FMO-like"/>
    <property type="match status" value="1"/>
</dbReference>
<proteinExistence type="inferred from homology"/>
<dbReference type="InterPro" id="IPR000960">
    <property type="entry name" value="Flavin_mOase"/>
</dbReference>
<comment type="catalytic activity">
    <reaction evidence="26">
        <text>hypotaurine + NADPH + O2 + H(+) = taurine + NADP(+) + H2O</text>
        <dbReference type="Rhea" id="RHEA:69819"/>
        <dbReference type="ChEBI" id="CHEBI:15377"/>
        <dbReference type="ChEBI" id="CHEBI:15378"/>
        <dbReference type="ChEBI" id="CHEBI:15379"/>
        <dbReference type="ChEBI" id="CHEBI:57783"/>
        <dbReference type="ChEBI" id="CHEBI:57853"/>
        <dbReference type="ChEBI" id="CHEBI:58349"/>
        <dbReference type="ChEBI" id="CHEBI:507393"/>
        <dbReference type="EC" id="1.14.13.8"/>
    </reaction>
    <physiologicalReaction direction="left-to-right" evidence="26">
        <dbReference type="Rhea" id="RHEA:69820"/>
    </physiologicalReaction>
</comment>
<evidence type="ECO:0000256" key="11">
    <source>
        <dbReference type="ARBA" id="ARBA00022848"/>
    </source>
</evidence>
<dbReference type="Proteomes" id="UP000261620">
    <property type="component" value="Unplaced"/>
</dbReference>
<dbReference type="GO" id="GO:0006629">
    <property type="term" value="P:lipid metabolic process"/>
    <property type="evidence" value="ECO:0007669"/>
    <property type="project" value="UniProtKB-KW"/>
</dbReference>
<evidence type="ECO:0000256" key="22">
    <source>
        <dbReference type="ARBA" id="ARBA00047574"/>
    </source>
</evidence>
<evidence type="ECO:0000256" key="8">
    <source>
        <dbReference type="ARBA" id="ARBA00022692"/>
    </source>
</evidence>
<evidence type="ECO:0000256" key="12">
    <source>
        <dbReference type="ARBA" id="ARBA00022857"/>
    </source>
</evidence>